<name>A0A248UEH2_9HYPH</name>
<organism evidence="1 2">
    <name type="scientific">Ochrobactrum quorumnocens</name>
    <dbReference type="NCBI Taxonomy" id="271865"/>
    <lineage>
        <taxon>Bacteria</taxon>
        <taxon>Pseudomonadati</taxon>
        <taxon>Pseudomonadota</taxon>
        <taxon>Alphaproteobacteria</taxon>
        <taxon>Hyphomicrobiales</taxon>
        <taxon>Brucellaceae</taxon>
        <taxon>Brucella/Ochrobactrum group</taxon>
        <taxon>Ochrobactrum</taxon>
    </lineage>
</organism>
<evidence type="ECO:0000313" key="1">
    <source>
        <dbReference type="EMBL" id="ASV85125.1"/>
    </source>
</evidence>
<sequence length="44" mass="4833">MPVPDVAGECWFRGVSVSNVFMSDSDMRAKIHGGIVVPQKSLKR</sequence>
<accession>A0A248UEH2</accession>
<gene>
    <name evidence="1" type="ORF">CES85_2422</name>
</gene>
<protein>
    <submittedName>
        <fullName evidence="1">Uncharacterized protein</fullName>
    </submittedName>
</protein>
<dbReference type="Proteomes" id="UP000215256">
    <property type="component" value="Chromosome 1"/>
</dbReference>
<evidence type="ECO:0000313" key="2">
    <source>
        <dbReference type="Proteomes" id="UP000215256"/>
    </source>
</evidence>
<dbReference type="EMBL" id="CP022604">
    <property type="protein sequence ID" value="ASV85125.1"/>
    <property type="molecule type" value="Genomic_DNA"/>
</dbReference>
<dbReference type="KEGG" id="och:CES85_2422"/>
<dbReference type="AlphaFoldDB" id="A0A248UEH2"/>
<proteinExistence type="predicted"/>
<reference evidence="1 2" key="1">
    <citation type="submission" date="2017-07" db="EMBL/GenBank/DDBJ databases">
        <title>Phylogenetic study on the rhizospheric bacterium Ochrobactrum sp. A44.</title>
        <authorList>
            <person name="Krzyzanowska D.M."/>
            <person name="Ossowicki A."/>
            <person name="Rajewska M."/>
            <person name="Maciag T."/>
            <person name="Kaczynski Z."/>
            <person name="Czerwicka M."/>
            <person name="Jafra S."/>
        </authorList>
    </citation>
    <scope>NUCLEOTIDE SEQUENCE [LARGE SCALE GENOMIC DNA]</scope>
    <source>
        <strain evidence="1 2">A44</strain>
    </source>
</reference>